<protein>
    <submittedName>
        <fullName evidence="1">Uncharacterized protein</fullName>
    </submittedName>
</protein>
<accession>A0A4R0X2G8</accession>
<sequence length="231" mass="25545">FEDWQRRMAACDAPEYTRLTYHSCDGHERMKLMVKRHILAAGLASVCLAFSACSSGKKEATTENFARVVSAALERSDAQCYRIDDLPVEYPVAKIEALRGVSGGPDGLEALSRAGILVETDTTVKVGSVRVPGKRFEKTDAGKKFIDDKGRLCYGRLALDKIVGWTTPKVTAGVTETIVTYQYRLEEEPEWVRQPAVQKAYPDMGKLITGAGRAPLRMPLVQTEDGWDSEQ</sequence>
<feature type="non-terminal residue" evidence="1">
    <location>
        <position position="1"/>
    </location>
</feature>
<keyword evidence="2" id="KW-1185">Reference proteome</keyword>
<dbReference type="AlphaFoldDB" id="A0A4R0X2G8"/>
<gene>
    <name evidence="1" type="ORF">BZM27_52880</name>
</gene>
<dbReference type="EMBL" id="MWML01000699">
    <property type="protein sequence ID" value="TCG02842.1"/>
    <property type="molecule type" value="Genomic_DNA"/>
</dbReference>
<organism evidence="1 2">
    <name type="scientific">Paraburkholderia steynii</name>
    <dbReference type="NCBI Taxonomy" id="1245441"/>
    <lineage>
        <taxon>Bacteria</taxon>
        <taxon>Pseudomonadati</taxon>
        <taxon>Pseudomonadota</taxon>
        <taxon>Betaproteobacteria</taxon>
        <taxon>Burkholderiales</taxon>
        <taxon>Burkholderiaceae</taxon>
        <taxon>Paraburkholderia</taxon>
    </lineage>
</organism>
<name>A0A4R0X2G8_9BURK</name>
<reference evidence="1 2" key="1">
    <citation type="submission" date="2017-02" db="EMBL/GenBank/DDBJ databases">
        <title>Paraburkholderia sophoroidis sp. nov. and Paraburkholderia steynii sp. nov. rhizobial symbionts of the fynbos legume Hypocalyptus sophoroides.</title>
        <authorList>
            <person name="Steenkamp E.T."/>
            <person name="Beukes C.W."/>
            <person name="Van Zyl E."/>
            <person name="Avontuur J."/>
            <person name="Chan W.Y."/>
            <person name="Hassen A."/>
            <person name="Palmer M."/>
            <person name="Mthombeni L."/>
            <person name="Phalane F."/>
            <person name="Sereme K."/>
            <person name="Venter S.N."/>
        </authorList>
    </citation>
    <scope>NUCLEOTIDE SEQUENCE [LARGE SCALE GENOMIC DNA]</scope>
    <source>
        <strain evidence="1 2">HC1.1ba</strain>
    </source>
</reference>
<comment type="caution">
    <text evidence="1">The sequence shown here is derived from an EMBL/GenBank/DDBJ whole genome shotgun (WGS) entry which is preliminary data.</text>
</comment>
<proteinExistence type="predicted"/>
<evidence type="ECO:0000313" key="2">
    <source>
        <dbReference type="Proteomes" id="UP000294200"/>
    </source>
</evidence>
<evidence type="ECO:0000313" key="1">
    <source>
        <dbReference type="EMBL" id="TCG02842.1"/>
    </source>
</evidence>
<dbReference type="Proteomes" id="UP000294200">
    <property type="component" value="Unassembled WGS sequence"/>
</dbReference>